<reference evidence="2 3" key="1">
    <citation type="journal article" date="2015" name="Fungal Genet. Biol.">
        <title>Evolution of novel wood decay mechanisms in Agaricales revealed by the genome sequences of Fistulina hepatica and Cylindrobasidium torrendii.</title>
        <authorList>
            <person name="Floudas D."/>
            <person name="Held B.W."/>
            <person name="Riley R."/>
            <person name="Nagy L.G."/>
            <person name="Koehler G."/>
            <person name="Ransdell A.S."/>
            <person name="Younus H."/>
            <person name="Chow J."/>
            <person name="Chiniquy J."/>
            <person name="Lipzen A."/>
            <person name="Tritt A."/>
            <person name="Sun H."/>
            <person name="Haridas S."/>
            <person name="LaButti K."/>
            <person name="Ohm R.A."/>
            <person name="Kues U."/>
            <person name="Blanchette R.A."/>
            <person name="Grigoriev I.V."/>
            <person name="Minto R.E."/>
            <person name="Hibbett D.S."/>
        </authorList>
    </citation>
    <scope>NUCLEOTIDE SEQUENCE [LARGE SCALE GENOMIC DNA]</scope>
    <source>
        <strain evidence="2 3">ATCC 64428</strain>
    </source>
</reference>
<dbReference type="PANTHER" id="PTHR43798:SF5">
    <property type="entry name" value="MONOACYLGLYCEROL LIPASE ABHD6"/>
    <property type="match status" value="1"/>
</dbReference>
<dbReference type="AlphaFoldDB" id="A0A0D7AP36"/>
<dbReference type="Gene3D" id="3.40.50.1820">
    <property type="entry name" value="alpha/beta hydrolase"/>
    <property type="match status" value="1"/>
</dbReference>
<keyword evidence="2" id="KW-0378">Hydrolase</keyword>
<dbReference type="GO" id="GO:0016020">
    <property type="term" value="C:membrane"/>
    <property type="evidence" value="ECO:0007669"/>
    <property type="project" value="TreeGrafter"/>
</dbReference>
<dbReference type="SUPFAM" id="SSF53474">
    <property type="entry name" value="alpha/beta-Hydrolases"/>
    <property type="match status" value="1"/>
</dbReference>
<dbReference type="GO" id="GO:0046464">
    <property type="term" value="P:acylglycerol catabolic process"/>
    <property type="evidence" value="ECO:0007669"/>
    <property type="project" value="TreeGrafter"/>
</dbReference>
<organism evidence="2 3">
    <name type="scientific">Fistulina hepatica ATCC 64428</name>
    <dbReference type="NCBI Taxonomy" id="1128425"/>
    <lineage>
        <taxon>Eukaryota</taxon>
        <taxon>Fungi</taxon>
        <taxon>Dikarya</taxon>
        <taxon>Basidiomycota</taxon>
        <taxon>Agaricomycotina</taxon>
        <taxon>Agaricomycetes</taxon>
        <taxon>Agaricomycetidae</taxon>
        <taxon>Agaricales</taxon>
        <taxon>Fistulinaceae</taxon>
        <taxon>Fistulina</taxon>
    </lineage>
</organism>
<proteinExistence type="predicted"/>
<evidence type="ECO:0000313" key="2">
    <source>
        <dbReference type="EMBL" id="KIY53081.1"/>
    </source>
</evidence>
<name>A0A0D7AP36_9AGAR</name>
<dbReference type="GO" id="GO:0047372">
    <property type="term" value="F:monoacylglycerol lipase activity"/>
    <property type="evidence" value="ECO:0007669"/>
    <property type="project" value="TreeGrafter"/>
</dbReference>
<keyword evidence="3" id="KW-1185">Reference proteome</keyword>
<protein>
    <submittedName>
        <fullName evidence="2">Alpha/beta-hydrolase</fullName>
    </submittedName>
</protein>
<dbReference type="InterPro" id="IPR000073">
    <property type="entry name" value="AB_hydrolase_1"/>
</dbReference>
<dbReference type="EMBL" id="KN881628">
    <property type="protein sequence ID" value="KIY53081.1"/>
    <property type="molecule type" value="Genomic_DNA"/>
</dbReference>
<accession>A0A0D7AP36</accession>
<dbReference type="InterPro" id="IPR050266">
    <property type="entry name" value="AB_hydrolase_sf"/>
</dbReference>
<evidence type="ECO:0000259" key="1">
    <source>
        <dbReference type="Pfam" id="PF00561"/>
    </source>
</evidence>
<feature type="domain" description="AB hydrolase-1" evidence="1">
    <location>
        <begin position="35"/>
        <end position="280"/>
    </location>
</feature>
<dbReference type="Proteomes" id="UP000054144">
    <property type="component" value="Unassembled WGS sequence"/>
</dbReference>
<dbReference type="OrthoDB" id="19657at2759"/>
<dbReference type="PANTHER" id="PTHR43798">
    <property type="entry name" value="MONOACYLGLYCEROL LIPASE"/>
    <property type="match status" value="1"/>
</dbReference>
<gene>
    <name evidence="2" type="ORF">FISHEDRAFT_34048</name>
</gene>
<sequence>MPTVYVNSPSGPLTISYTISTPESPNAKFIDERLPTILLTHAVYVARELFQPVFADPHLRRFNLVAWDQRNHGETFGPSIKSYNNFDGANDLIAFMDALNLPPCHLFGIGSGSSVSLAVACRDPSRVLSLTLVSPLSMNETIDVTRGLSEIYDCWSAGLKGPEQDQLAIQDAIYGCCQLAWNSRTNRLISTSTRRWYSQQLKNWTAANLEEFRAVTVGFFKDSRVTMNDLSNVRCPVLLIHGDDDIAYPLETAQELHQAMIDSGIDAQLRRVKDATHFAITTQPKEVARLAHEFIVARLSGSAPPVPRSVGSPFDAIMQRYAAARPSDEEDEHIEQLRTI</sequence>
<dbReference type="InterPro" id="IPR029058">
    <property type="entry name" value="AB_hydrolase_fold"/>
</dbReference>
<dbReference type="Pfam" id="PF00561">
    <property type="entry name" value="Abhydrolase_1"/>
    <property type="match status" value="1"/>
</dbReference>
<evidence type="ECO:0000313" key="3">
    <source>
        <dbReference type="Proteomes" id="UP000054144"/>
    </source>
</evidence>